<comment type="similarity">
    <text evidence="1">Belongs to the protein-tyrosine phosphatase family. Non-receptor class CDC14 subfamily.</text>
</comment>
<protein>
    <recommendedName>
        <fullName evidence="2">protein-tyrosine-phosphatase</fullName>
        <ecNumber evidence="2">3.1.3.48</ecNumber>
    </recommendedName>
</protein>
<dbReference type="PROSITE" id="PS50054">
    <property type="entry name" value="TYR_PHOSPHATASE_DUAL"/>
    <property type="match status" value="1"/>
</dbReference>
<evidence type="ECO:0000256" key="3">
    <source>
        <dbReference type="ARBA" id="ARBA00022801"/>
    </source>
</evidence>
<feature type="region of interest" description="Disordered" evidence="5">
    <location>
        <begin position="358"/>
        <end position="404"/>
    </location>
</feature>
<dbReference type="InterPro" id="IPR050561">
    <property type="entry name" value="PTP"/>
</dbReference>
<evidence type="ECO:0000259" key="7">
    <source>
        <dbReference type="PROSITE" id="PS50056"/>
    </source>
</evidence>
<evidence type="ECO:0000313" key="9">
    <source>
        <dbReference type="Proteomes" id="UP001497392"/>
    </source>
</evidence>
<accession>A0ABP1FZQ6</accession>
<dbReference type="Gene3D" id="3.90.190.10">
    <property type="entry name" value="Protein tyrosine phosphatase superfamily"/>
    <property type="match status" value="3"/>
</dbReference>
<dbReference type="EC" id="3.1.3.48" evidence="2"/>
<evidence type="ECO:0000256" key="1">
    <source>
        <dbReference type="ARBA" id="ARBA00007315"/>
    </source>
</evidence>
<dbReference type="SUPFAM" id="SSF52799">
    <property type="entry name" value="(Phosphotyrosine protein) phosphatases II"/>
    <property type="match status" value="2"/>
</dbReference>
<sequence>MNLRSQRPSFVECGQAVDIVAGRLTFLVVTDREAFADRIASEEFLAFSIDNELVYWPFFKDFGPLNLGLAFRFCRKTAQLLQVGMFQVLLLQRTPQRAYGVLQPLEPFMPFRDPSMGSSLFDLTVFHCILGVCKAKEVGFLDWHLPSCDFNLAEYEHYEQVENGDLNWIVPGKFLAFSGPAPHPFQMGTYVSHTPEDYHRYFHHKGVKAVVRLSNKTYEGERFTSGGFAMHELFFPDGSCPSDSILQQFLKIAESTDGALAVHCKAGLGRTGVLICAYMIKHFGFTAEEAIGYIRICRPGGVIGPQQKFLISRAKQLAAEGQEFREALLAKREAAGKPAGKARKSGVASFSINASSLRKTPLAPPPPAPASAPEYEEAPSSAAVRRTSSSGTAKSMSIDGGVDSDATAAATASTSESGRFSRFIRRSTTVRITAAKPVTQSTFRLRSQSTQASVTALPRKQSPEKLNTVKSHSVDAARSGVARMLAPNGQPRKMPAALLADGGAAALQHFESLEEATPEELKQGWTIGAASRSLLSTHRTSIHS</sequence>
<dbReference type="EMBL" id="CAXHTA020000012">
    <property type="protein sequence ID" value="CAL5225369.1"/>
    <property type="molecule type" value="Genomic_DNA"/>
</dbReference>
<reference evidence="8 9" key="1">
    <citation type="submission" date="2024-06" db="EMBL/GenBank/DDBJ databases">
        <authorList>
            <person name="Kraege A."/>
            <person name="Thomma B."/>
        </authorList>
    </citation>
    <scope>NUCLEOTIDE SEQUENCE [LARGE SCALE GENOMIC DNA]</scope>
</reference>
<keyword evidence="3" id="KW-0378">Hydrolase</keyword>
<dbReference type="InterPro" id="IPR020422">
    <property type="entry name" value="TYR_PHOSPHATASE_DUAL_dom"/>
</dbReference>
<feature type="domain" description="Tyrosine specific protein phosphatases" evidence="7">
    <location>
        <begin position="247"/>
        <end position="309"/>
    </location>
</feature>
<dbReference type="Pfam" id="PF22785">
    <property type="entry name" value="Tc-R-P"/>
    <property type="match status" value="1"/>
</dbReference>
<dbReference type="Proteomes" id="UP001497392">
    <property type="component" value="Unassembled WGS sequence"/>
</dbReference>
<dbReference type="PANTHER" id="PTHR23339">
    <property type="entry name" value="TYROSINE SPECIFIC PROTEIN PHOSPHATASE AND DUAL SPECIFICITY PROTEIN PHOSPHATASE"/>
    <property type="match status" value="1"/>
</dbReference>
<evidence type="ECO:0000313" key="8">
    <source>
        <dbReference type="EMBL" id="CAL5225369.1"/>
    </source>
</evidence>
<gene>
    <name evidence="8" type="primary">g8173</name>
    <name evidence="8" type="ORF">VP750_LOCUS7028</name>
</gene>
<dbReference type="CDD" id="cd17657">
    <property type="entry name" value="CDC14_N"/>
    <property type="match status" value="1"/>
</dbReference>
<dbReference type="InterPro" id="IPR000387">
    <property type="entry name" value="Tyr_Pase_dom"/>
</dbReference>
<feature type="compositionally biased region" description="Polar residues" evidence="5">
    <location>
        <begin position="386"/>
        <end position="395"/>
    </location>
</feature>
<evidence type="ECO:0000256" key="5">
    <source>
        <dbReference type="SAM" id="MobiDB-lite"/>
    </source>
</evidence>
<dbReference type="SMART" id="SM00404">
    <property type="entry name" value="PTPc_motif"/>
    <property type="match status" value="1"/>
</dbReference>
<feature type="compositionally biased region" description="Polar residues" evidence="5">
    <location>
        <begin position="443"/>
        <end position="454"/>
    </location>
</feature>
<dbReference type="PROSITE" id="PS00383">
    <property type="entry name" value="TYR_PHOSPHATASE_1"/>
    <property type="match status" value="1"/>
</dbReference>
<dbReference type="InterPro" id="IPR044506">
    <property type="entry name" value="CDC14_C"/>
</dbReference>
<dbReference type="Pfam" id="PF14671">
    <property type="entry name" value="DSPn"/>
    <property type="match status" value="2"/>
</dbReference>
<organism evidence="8 9">
    <name type="scientific">Coccomyxa viridis</name>
    <dbReference type="NCBI Taxonomy" id="1274662"/>
    <lineage>
        <taxon>Eukaryota</taxon>
        <taxon>Viridiplantae</taxon>
        <taxon>Chlorophyta</taxon>
        <taxon>core chlorophytes</taxon>
        <taxon>Trebouxiophyceae</taxon>
        <taxon>Trebouxiophyceae incertae sedis</taxon>
        <taxon>Coccomyxaceae</taxon>
        <taxon>Coccomyxa</taxon>
    </lineage>
</organism>
<evidence type="ECO:0000256" key="4">
    <source>
        <dbReference type="ARBA" id="ARBA00022912"/>
    </source>
</evidence>
<comment type="caution">
    <text evidence="8">The sequence shown here is derived from an EMBL/GenBank/DDBJ whole genome shotgun (WGS) entry which is preliminary data.</text>
</comment>
<feature type="region of interest" description="Disordered" evidence="5">
    <location>
        <begin position="443"/>
        <end position="473"/>
    </location>
</feature>
<keyword evidence="9" id="KW-1185">Reference proteome</keyword>
<dbReference type="InterPro" id="IPR029260">
    <property type="entry name" value="DSPn"/>
</dbReference>
<proteinExistence type="inferred from homology"/>
<keyword evidence="4" id="KW-0904">Protein phosphatase</keyword>
<name>A0ABP1FZQ6_9CHLO</name>
<dbReference type="PROSITE" id="PS50056">
    <property type="entry name" value="TYR_PHOSPHATASE_2"/>
    <property type="match status" value="1"/>
</dbReference>
<feature type="domain" description="Tyrosine-protein phosphatase" evidence="6">
    <location>
        <begin position="164"/>
        <end position="323"/>
    </location>
</feature>
<evidence type="ECO:0000256" key="2">
    <source>
        <dbReference type="ARBA" id="ARBA00013064"/>
    </source>
</evidence>
<dbReference type="InterPro" id="IPR003595">
    <property type="entry name" value="Tyr_Pase_cat"/>
</dbReference>
<dbReference type="InterPro" id="IPR016130">
    <property type="entry name" value="Tyr_Pase_AS"/>
</dbReference>
<dbReference type="CDD" id="cd14499">
    <property type="entry name" value="CDC14_C"/>
    <property type="match status" value="1"/>
</dbReference>
<dbReference type="InterPro" id="IPR029021">
    <property type="entry name" value="Prot-tyrosine_phosphatase-like"/>
</dbReference>
<evidence type="ECO:0000259" key="6">
    <source>
        <dbReference type="PROSITE" id="PS50054"/>
    </source>
</evidence>